<dbReference type="InterPro" id="IPR050109">
    <property type="entry name" value="HTH-type_TetR-like_transc_reg"/>
</dbReference>
<protein>
    <submittedName>
        <fullName evidence="5">HTH-type transcriptional regulator yjdC</fullName>
    </submittedName>
    <submittedName>
        <fullName evidence="4">TetR/AcrR family transcriptional regulator</fullName>
    </submittedName>
</protein>
<feature type="DNA-binding region" description="H-T-H motif" evidence="2">
    <location>
        <begin position="27"/>
        <end position="46"/>
    </location>
</feature>
<dbReference type="OrthoDB" id="1669699at2"/>
<dbReference type="SUPFAM" id="SSF46689">
    <property type="entry name" value="Homeodomain-like"/>
    <property type="match status" value="1"/>
</dbReference>
<evidence type="ECO:0000256" key="2">
    <source>
        <dbReference type="PROSITE-ProRule" id="PRU00335"/>
    </source>
</evidence>
<keyword evidence="7" id="KW-1185">Reference proteome</keyword>
<dbReference type="Proteomes" id="UP000271626">
    <property type="component" value="Chromosome"/>
</dbReference>
<organism evidence="5 6">
    <name type="scientific">Tsukamurella paurometabola</name>
    <name type="common">Corynebacterium paurometabolum</name>
    <dbReference type="NCBI Taxonomy" id="2061"/>
    <lineage>
        <taxon>Bacteria</taxon>
        <taxon>Bacillati</taxon>
        <taxon>Actinomycetota</taxon>
        <taxon>Actinomycetes</taxon>
        <taxon>Mycobacteriales</taxon>
        <taxon>Tsukamurellaceae</taxon>
        <taxon>Tsukamurella</taxon>
    </lineage>
</organism>
<dbReference type="SUPFAM" id="SSF48498">
    <property type="entry name" value="Tetracyclin repressor-like, C-terminal domain"/>
    <property type="match status" value="1"/>
</dbReference>
<name>A0A3P8KHQ9_TSUPA</name>
<sequence>MDADQQRVAVLEAAEKLFYGKGIQAVGMDEIRAAAGVSLKAIYRLFPSKDALVAEVLAIRDRRWTDGLHKYVDRARGPEERVLAVFDWLDEMFAENDFRGCSFINSYGELGATSPTVAEAAQHNKSCYQDELSALVADAGLPERVAVQIGLLTEGALATAAILGPEGVVDGARQAARVLMGAQQEATPAP</sequence>
<dbReference type="InterPro" id="IPR036271">
    <property type="entry name" value="Tet_transcr_reg_TetR-rel_C_sf"/>
</dbReference>
<dbReference type="Proteomes" id="UP000676853">
    <property type="component" value="Unassembled WGS sequence"/>
</dbReference>
<dbReference type="Pfam" id="PF00440">
    <property type="entry name" value="TetR_N"/>
    <property type="match status" value="1"/>
</dbReference>
<dbReference type="InterPro" id="IPR009057">
    <property type="entry name" value="Homeodomain-like_sf"/>
</dbReference>
<dbReference type="PROSITE" id="PS50977">
    <property type="entry name" value="HTH_TETR_2"/>
    <property type="match status" value="1"/>
</dbReference>
<evidence type="ECO:0000313" key="6">
    <source>
        <dbReference type="Proteomes" id="UP000271626"/>
    </source>
</evidence>
<reference evidence="4 7" key="2">
    <citation type="submission" date="2021-04" db="EMBL/GenBank/DDBJ databases">
        <title>Whole genome sequence analysis of a thiophenic sulfur metabolizing bacteria.</title>
        <authorList>
            <person name="Akhtar N."/>
            <person name="Akram J."/>
            <person name="Aslam A."/>
        </authorList>
    </citation>
    <scope>NUCLEOTIDE SEQUENCE [LARGE SCALE GENOMIC DNA]</scope>
    <source>
        <strain evidence="4 7">3OW</strain>
    </source>
</reference>
<gene>
    <name evidence="5" type="primary">yjdC</name>
    <name evidence="4" type="ORF">KFZ73_03740</name>
    <name evidence="5" type="ORF">NCTC10741_02914</name>
</gene>
<dbReference type="AlphaFoldDB" id="A0A3P8KHQ9"/>
<dbReference type="GO" id="GO:0000976">
    <property type="term" value="F:transcription cis-regulatory region binding"/>
    <property type="evidence" value="ECO:0007669"/>
    <property type="project" value="TreeGrafter"/>
</dbReference>
<dbReference type="RefSeq" id="WP_126196829.1">
    <property type="nucleotide sequence ID" value="NZ_CP085954.1"/>
</dbReference>
<evidence type="ECO:0000259" key="3">
    <source>
        <dbReference type="PROSITE" id="PS50977"/>
    </source>
</evidence>
<evidence type="ECO:0000313" key="4">
    <source>
        <dbReference type="EMBL" id="MBS4100344.1"/>
    </source>
</evidence>
<dbReference type="Gene3D" id="1.10.357.10">
    <property type="entry name" value="Tetracycline Repressor, domain 2"/>
    <property type="match status" value="1"/>
</dbReference>
<reference evidence="5 6" key="1">
    <citation type="submission" date="2018-12" db="EMBL/GenBank/DDBJ databases">
        <authorList>
            <consortium name="Pathogen Informatics"/>
        </authorList>
    </citation>
    <scope>NUCLEOTIDE SEQUENCE [LARGE SCALE GENOMIC DNA]</scope>
    <source>
        <strain evidence="5 6">NCTC10741</strain>
    </source>
</reference>
<proteinExistence type="predicted"/>
<dbReference type="InterPro" id="IPR001647">
    <property type="entry name" value="HTH_TetR"/>
</dbReference>
<evidence type="ECO:0000313" key="5">
    <source>
        <dbReference type="EMBL" id="VDR39768.1"/>
    </source>
</evidence>
<accession>A0A3P8KHQ9</accession>
<dbReference type="GO" id="GO:0003700">
    <property type="term" value="F:DNA-binding transcription factor activity"/>
    <property type="evidence" value="ECO:0007669"/>
    <property type="project" value="TreeGrafter"/>
</dbReference>
<dbReference type="PANTHER" id="PTHR30055">
    <property type="entry name" value="HTH-TYPE TRANSCRIPTIONAL REGULATOR RUTR"/>
    <property type="match status" value="1"/>
</dbReference>
<feature type="domain" description="HTH tetR-type" evidence="3">
    <location>
        <begin position="4"/>
        <end position="64"/>
    </location>
</feature>
<evidence type="ECO:0000256" key="1">
    <source>
        <dbReference type="ARBA" id="ARBA00023125"/>
    </source>
</evidence>
<keyword evidence="1 2" id="KW-0238">DNA-binding</keyword>
<dbReference type="EMBL" id="LR131273">
    <property type="protein sequence ID" value="VDR39768.1"/>
    <property type="molecule type" value="Genomic_DNA"/>
</dbReference>
<evidence type="ECO:0000313" key="7">
    <source>
        <dbReference type="Proteomes" id="UP000676853"/>
    </source>
</evidence>
<dbReference type="PANTHER" id="PTHR30055:SF200">
    <property type="entry name" value="HTH-TYPE TRANSCRIPTIONAL REPRESSOR BDCR"/>
    <property type="match status" value="1"/>
</dbReference>
<dbReference type="PRINTS" id="PR00455">
    <property type="entry name" value="HTHTETR"/>
</dbReference>
<dbReference type="EMBL" id="JAGXOE010000005">
    <property type="protein sequence ID" value="MBS4100344.1"/>
    <property type="molecule type" value="Genomic_DNA"/>
</dbReference>